<keyword evidence="1" id="KW-0812">Transmembrane</keyword>
<dbReference type="EMBL" id="BTSX01000004">
    <property type="protein sequence ID" value="GMS91853.1"/>
    <property type="molecule type" value="Genomic_DNA"/>
</dbReference>
<feature type="non-terminal residue" evidence="2">
    <location>
        <position position="1"/>
    </location>
</feature>
<evidence type="ECO:0000256" key="1">
    <source>
        <dbReference type="SAM" id="Phobius"/>
    </source>
</evidence>
<dbReference type="Proteomes" id="UP001432027">
    <property type="component" value="Unassembled WGS sequence"/>
</dbReference>
<keyword evidence="1" id="KW-1133">Transmembrane helix</keyword>
<keyword evidence="1" id="KW-0472">Membrane</keyword>
<dbReference type="AlphaFoldDB" id="A0AAV5TCQ4"/>
<evidence type="ECO:0000313" key="2">
    <source>
        <dbReference type="EMBL" id="GMS91853.1"/>
    </source>
</evidence>
<accession>A0AAV5TCQ4</accession>
<sequence>SVAFKNGDLNTSGTIFTRSVFGIHNKLITTAIPVLFSYVPLATVLIFPAVTGISLGAFGNVLFSTTSIFPS</sequence>
<keyword evidence="3" id="KW-1185">Reference proteome</keyword>
<gene>
    <name evidence="2" type="ORF">PENTCL1PPCAC_14028</name>
</gene>
<protein>
    <submittedName>
        <fullName evidence="2">Uncharacterized protein</fullName>
    </submittedName>
</protein>
<evidence type="ECO:0000313" key="3">
    <source>
        <dbReference type="Proteomes" id="UP001432027"/>
    </source>
</evidence>
<organism evidence="2 3">
    <name type="scientific">Pristionchus entomophagus</name>
    <dbReference type="NCBI Taxonomy" id="358040"/>
    <lineage>
        <taxon>Eukaryota</taxon>
        <taxon>Metazoa</taxon>
        <taxon>Ecdysozoa</taxon>
        <taxon>Nematoda</taxon>
        <taxon>Chromadorea</taxon>
        <taxon>Rhabditida</taxon>
        <taxon>Rhabditina</taxon>
        <taxon>Diplogasteromorpha</taxon>
        <taxon>Diplogasteroidea</taxon>
        <taxon>Neodiplogasteridae</taxon>
        <taxon>Pristionchus</taxon>
    </lineage>
</organism>
<feature type="transmembrane region" description="Helical" evidence="1">
    <location>
        <begin position="35"/>
        <end position="63"/>
    </location>
</feature>
<name>A0AAV5TCQ4_9BILA</name>
<comment type="caution">
    <text evidence="2">The sequence shown here is derived from an EMBL/GenBank/DDBJ whole genome shotgun (WGS) entry which is preliminary data.</text>
</comment>
<proteinExistence type="predicted"/>
<feature type="non-terminal residue" evidence="2">
    <location>
        <position position="71"/>
    </location>
</feature>
<reference evidence="2" key="1">
    <citation type="submission" date="2023-10" db="EMBL/GenBank/DDBJ databases">
        <title>Genome assembly of Pristionchus species.</title>
        <authorList>
            <person name="Yoshida K."/>
            <person name="Sommer R.J."/>
        </authorList>
    </citation>
    <scope>NUCLEOTIDE SEQUENCE</scope>
    <source>
        <strain evidence="2">RS0144</strain>
    </source>
</reference>